<comment type="similarity">
    <text evidence="1">Belongs to the plant acyltransferase family.</text>
</comment>
<reference evidence="2 3" key="1">
    <citation type="submission" date="2019-12" db="EMBL/GenBank/DDBJ databases">
        <authorList>
            <person name="Alioto T."/>
            <person name="Alioto T."/>
            <person name="Gomez Garrido J."/>
        </authorList>
    </citation>
    <scope>NUCLEOTIDE SEQUENCE [LARGE SCALE GENOMIC DNA]</scope>
</reference>
<dbReference type="Gramene" id="OE9A114225T1">
    <property type="protein sequence ID" value="OE9A114225C1"/>
    <property type="gene ID" value="OE9A114225"/>
</dbReference>
<comment type="caution">
    <text evidence="2">The sequence shown here is derived from an EMBL/GenBank/DDBJ whole genome shotgun (WGS) entry which is preliminary data.</text>
</comment>
<keyword evidence="2" id="KW-0808">Transferase</keyword>
<evidence type="ECO:0000313" key="2">
    <source>
        <dbReference type="EMBL" id="CAA2971709.1"/>
    </source>
</evidence>
<dbReference type="EMBL" id="CACTIH010002022">
    <property type="protein sequence ID" value="CAA2971709.1"/>
    <property type="molecule type" value="Genomic_DNA"/>
</dbReference>
<dbReference type="Gene3D" id="3.30.559.10">
    <property type="entry name" value="Chloramphenicol acetyltransferase-like domain"/>
    <property type="match status" value="2"/>
</dbReference>
<dbReference type="AlphaFoldDB" id="A0A8S0R0J5"/>
<keyword evidence="3" id="KW-1185">Reference proteome</keyword>
<dbReference type="Proteomes" id="UP000594638">
    <property type="component" value="Unassembled WGS sequence"/>
</dbReference>
<dbReference type="OrthoDB" id="906212at2759"/>
<organism evidence="2 3">
    <name type="scientific">Olea europaea subsp. europaea</name>
    <dbReference type="NCBI Taxonomy" id="158383"/>
    <lineage>
        <taxon>Eukaryota</taxon>
        <taxon>Viridiplantae</taxon>
        <taxon>Streptophyta</taxon>
        <taxon>Embryophyta</taxon>
        <taxon>Tracheophyta</taxon>
        <taxon>Spermatophyta</taxon>
        <taxon>Magnoliopsida</taxon>
        <taxon>eudicotyledons</taxon>
        <taxon>Gunneridae</taxon>
        <taxon>Pentapetalae</taxon>
        <taxon>asterids</taxon>
        <taxon>lamiids</taxon>
        <taxon>Lamiales</taxon>
        <taxon>Oleaceae</taxon>
        <taxon>Oleeae</taxon>
        <taxon>Olea</taxon>
    </lineage>
</organism>
<proteinExistence type="inferred from homology"/>
<dbReference type="InterPro" id="IPR050317">
    <property type="entry name" value="Plant_Fungal_Acyltransferase"/>
</dbReference>
<evidence type="ECO:0000313" key="3">
    <source>
        <dbReference type="Proteomes" id="UP000594638"/>
    </source>
</evidence>
<gene>
    <name evidence="2" type="ORF">OLEA9_A114225</name>
</gene>
<dbReference type="GO" id="GO:0016747">
    <property type="term" value="F:acyltransferase activity, transferring groups other than amino-acyl groups"/>
    <property type="evidence" value="ECO:0007669"/>
    <property type="project" value="TreeGrafter"/>
</dbReference>
<dbReference type="InterPro" id="IPR023213">
    <property type="entry name" value="CAT-like_dom_sf"/>
</dbReference>
<dbReference type="Pfam" id="PF02458">
    <property type="entry name" value="Transferase"/>
    <property type="match status" value="1"/>
</dbReference>
<evidence type="ECO:0000256" key="1">
    <source>
        <dbReference type="ARBA" id="ARBA00009861"/>
    </source>
</evidence>
<protein>
    <submittedName>
        <fullName evidence="2">Omega-hydroxypalmitate O-feruloyl transferase</fullName>
    </submittedName>
</protein>
<accession>A0A8S0R0J5</accession>
<dbReference type="PANTHER" id="PTHR31642:SF221">
    <property type="entry name" value="O-ACYLTRANSFERASE WSD1 C-TERMINAL DOMAIN-CONTAINING PROTEIN"/>
    <property type="match status" value="1"/>
</dbReference>
<sequence length="445" mass="49598">MDYSNGNAEGGFSVKKLEPVQVLPSGKTPGGLYLLSNLDQTFPYPIEILFSYKGNETDNENATEILKTSLAKILQDFYPFAGCLDTDWGGKMMVNCTGDGVPFAEAFSEDEMGVLGDLFRADPLKLRKLIHFNETAQNILEVPPLTVQVTRFKCGSIILGLAFNHVLVDVKAFAYFLSCWCQVARGLPLSVPPYLDRTIFSARQPPNIQISHHEYTKTRYPLPTLVHQNQQLRINRTFCFTLKLLSQLKNSVIGNNNNNNNNNNQFSSAPTSFELIAALVWICWTKATKINPESKTKLLIAVDGRPKFFEPLPEGYFGNVIAWSCAQSKARDLTRKTLDFAVRMVQNAIKEVTEDYIRSAIHHHEVTRKGLDLENSLWITKGTRLPFYEANFGWGEPVQVGPASLVGNLAVTLLEGKVGENLAVSLSLPASQMEVFQGLIQPEGF</sequence>
<name>A0A8S0R0J5_OLEEU</name>
<dbReference type="PANTHER" id="PTHR31642">
    <property type="entry name" value="TRICHOTHECENE 3-O-ACETYLTRANSFERASE"/>
    <property type="match status" value="1"/>
</dbReference>